<dbReference type="PRINTS" id="PR00502">
    <property type="entry name" value="NUDIXFAMILY"/>
</dbReference>
<dbReference type="GO" id="GO:0006754">
    <property type="term" value="P:ATP biosynthetic process"/>
    <property type="evidence" value="ECO:0007669"/>
    <property type="project" value="TreeGrafter"/>
</dbReference>
<dbReference type="InterPro" id="IPR051325">
    <property type="entry name" value="Nudix_hydrolase_domain"/>
</dbReference>
<gene>
    <name evidence="3" type="ORF">UFOPK2373_00826</name>
</gene>
<proteinExistence type="predicted"/>
<dbReference type="PROSITE" id="PS00893">
    <property type="entry name" value="NUDIX_BOX"/>
    <property type="match status" value="1"/>
</dbReference>
<dbReference type="InterPro" id="IPR020084">
    <property type="entry name" value="NUDIX_hydrolase_CS"/>
</dbReference>
<sequence>MPVVAAGAILWRKEKGVLKVLMIHRSRYDDWSWPKGKLDKGEAVSEAAVRELKEETGLKVSLGVKLFVSEYKLDNGAKKVVHYWSAQVTDEALRKQKFKPDDEVSTFEWLSVEDAKKRMTYKHDNEPLKVLIALNEKNQLDTRPFIVLRHAKATPRTEWSKGEATRPLLNQGAIQAVALRNILNAYGPKLVVTSSWKRCLDTVLPFIAKHKIKLVERSQLSELGAKNGPQRTVKLVNNLVLAEKRVVVCSHRPALPTIIEALGAYGDKAQRKELEEALILKPADMCVVHLAKGTGKKKAKIVGIEFEGPASWD</sequence>
<dbReference type="Gene3D" id="3.90.79.10">
    <property type="entry name" value="Nucleoside Triphosphate Pyrophosphohydrolase"/>
    <property type="match status" value="1"/>
</dbReference>
<protein>
    <submittedName>
        <fullName evidence="3">Unannotated protein</fullName>
    </submittedName>
</protein>
<dbReference type="Pfam" id="PF00300">
    <property type="entry name" value="His_Phos_1"/>
    <property type="match status" value="1"/>
</dbReference>
<evidence type="ECO:0000256" key="1">
    <source>
        <dbReference type="ARBA" id="ARBA00022801"/>
    </source>
</evidence>
<dbReference type="CDD" id="cd03673">
    <property type="entry name" value="NUDIX_Ap6A_hydrolase"/>
    <property type="match status" value="1"/>
</dbReference>
<dbReference type="SUPFAM" id="SSF53254">
    <property type="entry name" value="Phosphoglycerate mutase-like"/>
    <property type="match status" value="1"/>
</dbReference>
<organism evidence="3">
    <name type="scientific">freshwater metagenome</name>
    <dbReference type="NCBI Taxonomy" id="449393"/>
    <lineage>
        <taxon>unclassified sequences</taxon>
        <taxon>metagenomes</taxon>
        <taxon>ecological metagenomes</taxon>
    </lineage>
</organism>
<dbReference type="Gene3D" id="3.40.50.1240">
    <property type="entry name" value="Phosphoglycerate mutase-like"/>
    <property type="match status" value="1"/>
</dbReference>
<dbReference type="InterPro" id="IPR013078">
    <property type="entry name" value="His_Pase_superF_clade-1"/>
</dbReference>
<dbReference type="PANTHER" id="PTHR21340:SF0">
    <property type="entry name" value="BIS(5'-NUCLEOSYL)-TETRAPHOSPHATASE [ASYMMETRICAL]"/>
    <property type="match status" value="1"/>
</dbReference>
<feature type="domain" description="Nudix hydrolase" evidence="2">
    <location>
        <begin position="1"/>
        <end position="133"/>
    </location>
</feature>
<dbReference type="InterPro" id="IPR020476">
    <property type="entry name" value="Nudix_hydrolase"/>
</dbReference>
<name>A0A6J6NXH7_9ZZZZ</name>
<evidence type="ECO:0000259" key="2">
    <source>
        <dbReference type="PROSITE" id="PS51462"/>
    </source>
</evidence>
<evidence type="ECO:0000313" key="3">
    <source>
        <dbReference type="EMBL" id="CAB4691561.1"/>
    </source>
</evidence>
<dbReference type="SUPFAM" id="SSF55811">
    <property type="entry name" value="Nudix"/>
    <property type="match status" value="1"/>
</dbReference>
<reference evidence="3" key="1">
    <citation type="submission" date="2020-05" db="EMBL/GenBank/DDBJ databases">
        <authorList>
            <person name="Chiriac C."/>
            <person name="Salcher M."/>
            <person name="Ghai R."/>
            <person name="Kavagutti S V."/>
        </authorList>
    </citation>
    <scope>NUCLEOTIDE SEQUENCE</scope>
</reference>
<dbReference type="EMBL" id="CAEZXL010000146">
    <property type="protein sequence ID" value="CAB4691561.1"/>
    <property type="molecule type" value="Genomic_DNA"/>
</dbReference>
<accession>A0A6J6NXH7</accession>
<dbReference type="Pfam" id="PF00293">
    <property type="entry name" value="NUDIX"/>
    <property type="match status" value="1"/>
</dbReference>
<dbReference type="InterPro" id="IPR000086">
    <property type="entry name" value="NUDIX_hydrolase_dom"/>
</dbReference>
<dbReference type="PROSITE" id="PS51462">
    <property type="entry name" value="NUDIX"/>
    <property type="match status" value="1"/>
</dbReference>
<dbReference type="PANTHER" id="PTHR21340">
    <property type="entry name" value="DIADENOSINE 5,5-P1,P4-TETRAPHOSPHATE PYROPHOSPHOHYDROLASE MUTT"/>
    <property type="match status" value="1"/>
</dbReference>
<dbReference type="GO" id="GO:0006167">
    <property type="term" value="P:AMP biosynthetic process"/>
    <property type="evidence" value="ECO:0007669"/>
    <property type="project" value="TreeGrafter"/>
</dbReference>
<dbReference type="InterPro" id="IPR029033">
    <property type="entry name" value="His_PPase_superfam"/>
</dbReference>
<dbReference type="GO" id="GO:0004081">
    <property type="term" value="F:bis(5'-nucleosyl)-tetraphosphatase (asymmetrical) activity"/>
    <property type="evidence" value="ECO:0007669"/>
    <property type="project" value="TreeGrafter"/>
</dbReference>
<keyword evidence="1" id="KW-0378">Hydrolase</keyword>
<dbReference type="AlphaFoldDB" id="A0A6J6NXH7"/>
<dbReference type="InterPro" id="IPR015797">
    <property type="entry name" value="NUDIX_hydrolase-like_dom_sf"/>
</dbReference>